<comment type="caution">
    <text evidence="2">The sequence shown here is derived from an EMBL/GenBank/DDBJ whole genome shotgun (WGS) entry which is preliminary data.</text>
</comment>
<evidence type="ECO:0000313" key="2">
    <source>
        <dbReference type="EMBL" id="TBH79336.1"/>
    </source>
</evidence>
<keyword evidence="1" id="KW-0732">Signal</keyword>
<reference evidence="2 3" key="1">
    <citation type="submission" date="2018-12" db="EMBL/GenBank/DDBJ databases">
        <title>First genome draft of Desulfovibrio legallis sp. nov.</title>
        <authorList>
            <person name="Ben Dhia O."/>
            <person name="Najjari A."/>
            <person name="Ferjani R."/>
            <person name="Fhoula I."/>
            <person name="Fardeau M.-L."/>
            <person name="Boudabbous A."/>
            <person name="Ouzari H.I."/>
        </authorList>
    </citation>
    <scope>NUCLEOTIDE SEQUENCE [LARGE SCALE GENOMIC DNA]</scope>
    <source>
        <strain evidence="2 3">H1T</strain>
    </source>
</reference>
<keyword evidence="3" id="KW-1185">Reference proteome</keyword>
<evidence type="ECO:0000313" key="3">
    <source>
        <dbReference type="Proteomes" id="UP000292919"/>
    </source>
</evidence>
<dbReference type="AlphaFoldDB" id="A0A6H3F7Q8"/>
<feature type="signal peptide" evidence="1">
    <location>
        <begin position="1"/>
        <end position="22"/>
    </location>
</feature>
<sequence length="116" mass="12647">MKYITILLFVVVQTVFPLAANAEEDIFADYNKDMSKPADANVVGVYDAWGNNMAHRIKNGYSEGVVIDGAGDYADGKVHVDGMGNVVIDKNANVGPVINQTDLNNSTVIIQQKKRF</sequence>
<protein>
    <submittedName>
        <fullName evidence="2">Uncharacterized protein</fullName>
    </submittedName>
</protein>
<gene>
    <name evidence="2" type="ORF">EB812_08325</name>
</gene>
<dbReference type="RefSeq" id="WP_118230081.1">
    <property type="nucleotide sequence ID" value="NZ_JAQDZC010000022.1"/>
</dbReference>
<evidence type="ECO:0000256" key="1">
    <source>
        <dbReference type="SAM" id="SignalP"/>
    </source>
</evidence>
<accession>A0A6H3F7Q8</accession>
<proteinExistence type="predicted"/>
<dbReference type="EMBL" id="SIXC01000009">
    <property type="protein sequence ID" value="TBH79336.1"/>
    <property type="molecule type" value="Genomic_DNA"/>
</dbReference>
<feature type="chain" id="PRO_5026268571" evidence="1">
    <location>
        <begin position="23"/>
        <end position="116"/>
    </location>
</feature>
<name>A0A6H3F7Q8_9BACT</name>
<organism evidence="2 3">
    <name type="scientific">Desulfovibrio legallii</name>
    <dbReference type="NCBI Taxonomy" id="571438"/>
    <lineage>
        <taxon>Bacteria</taxon>
        <taxon>Pseudomonadati</taxon>
        <taxon>Thermodesulfobacteriota</taxon>
        <taxon>Desulfovibrionia</taxon>
        <taxon>Desulfovibrionales</taxon>
        <taxon>Desulfovibrionaceae</taxon>
        <taxon>Desulfovibrio</taxon>
    </lineage>
</organism>
<dbReference type="Proteomes" id="UP000292919">
    <property type="component" value="Unassembled WGS sequence"/>
</dbReference>